<evidence type="ECO:0000259" key="1">
    <source>
        <dbReference type="Pfam" id="PF00005"/>
    </source>
</evidence>
<gene>
    <name evidence="2" type="ORF">JCM19239_7290</name>
</gene>
<evidence type="ECO:0000313" key="3">
    <source>
        <dbReference type="Proteomes" id="UP000029223"/>
    </source>
</evidence>
<dbReference type="InterPro" id="IPR027417">
    <property type="entry name" value="P-loop_NTPase"/>
</dbReference>
<name>A0ABQ0J7D8_9VIBR</name>
<accession>A0ABQ0J7D8</accession>
<dbReference type="Gene3D" id="3.40.50.300">
    <property type="entry name" value="P-loop containing nucleotide triphosphate hydrolases"/>
    <property type="match status" value="1"/>
</dbReference>
<sequence>MFQDIQFDVNAGEMLAVMGPSGIGKSMLSKAIALYARFNVGFRRYPLRGHQRK</sequence>
<dbReference type="EMBL" id="BBMS01000005">
    <property type="protein sequence ID" value="GAL24690.1"/>
    <property type="molecule type" value="Genomic_DNA"/>
</dbReference>
<reference evidence="3" key="2">
    <citation type="submission" date="2014-09" db="EMBL/GenBank/DDBJ databases">
        <authorList>
            <consortium name="NBRP consortium"/>
            <person name="Sawabe T."/>
            <person name="Meirelles P."/>
            <person name="Nakanishi M."/>
            <person name="Sayaka M."/>
            <person name="Hattori M."/>
            <person name="Ohkuma M."/>
        </authorList>
    </citation>
    <scope>NUCLEOTIDE SEQUENCE [LARGE SCALE GENOMIC DNA]</scope>
    <source>
        <strain evidence="3">JCM 19239</strain>
    </source>
</reference>
<evidence type="ECO:0000313" key="2">
    <source>
        <dbReference type="EMBL" id="GAL24690.1"/>
    </source>
</evidence>
<organism evidence="2 3">
    <name type="scientific">Vibrio variabilis</name>
    <dbReference type="NCBI Taxonomy" id="990271"/>
    <lineage>
        <taxon>Bacteria</taxon>
        <taxon>Pseudomonadati</taxon>
        <taxon>Pseudomonadota</taxon>
        <taxon>Gammaproteobacteria</taxon>
        <taxon>Vibrionales</taxon>
        <taxon>Vibrionaceae</taxon>
        <taxon>Vibrio</taxon>
    </lineage>
</organism>
<protein>
    <recommendedName>
        <fullName evidence="1">ABC transporter domain-containing protein</fullName>
    </recommendedName>
</protein>
<dbReference type="SUPFAM" id="SSF52540">
    <property type="entry name" value="P-loop containing nucleoside triphosphate hydrolases"/>
    <property type="match status" value="1"/>
</dbReference>
<comment type="caution">
    <text evidence="2">The sequence shown here is derived from an EMBL/GenBank/DDBJ whole genome shotgun (WGS) entry which is preliminary data.</text>
</comment>
<keyword evidence="3" id="KW-1185">Reference proteome</keyword>
<proteinExistence type="predicted"/>
<dbReference type="InterPro" id="IPR003439">
    <property type="entry name" value="ABC_transporter-like_ATP-bd"/>
</dbReference>
<dbReference type="Proteomes" id="UP000029223">
    <property type="component" value="Unassembled WGS sequence"/>
</dbReference>
<dbReference type="Pfam" id="PF00005">
    <property type="entry name" value="ABC_tran"/>
    <property type="match status" value="1"/>
</dbReference>
<reference evidence="3" key="1">
    <citation type="submission" date="2014-09" db="EMBL/GenBank/DDBJ databases">
        <title>Vibrio variabilis JCM 19239. (C206) whole genome shotgun sequence.</title>
        <authorList>
            <person name="Sawabe T."/>
            <person name="Meirelles P."/>
            <person name="Nakanishi M."/>
            <person name="Sayaka M."/>
            <person name="Hattori M."/>
            <person name="Ohkuma M."/>
        </authorList>
    </citation>
    <scope>NUCLEOTIDE SEQUENCE [LARGE SCALE GENOMIC DNA]</scope>
    <source>
        <strain evidence="3">JCM 19239</strain>
    </source>
</reference>
<feature type="domain" description="ABC transporter" evidence="1">
    <location>
        <begin position="3"/>
        <end position="33"/>
    </location>
</feature>